<dbReference type="AlphaFoldDB" id="A0AA88X5I5"/>
<proteinExistence type="predicted"/>
<name>A0AA88X5I5_9ASTE</name>
<evidence type="ECO:0000313" key="3">
    <source>
        <dbReference type="Proteomes" id="UP001188597"/>
    </source>
</evidence>
<dbReference type="EMBL" id="JAVXUP010000085">
    <property type="protein sequence ID" value="KAK3039004.1"/>
    <property type="molecule type" value="Genomic_DNA"/>
</dbReference>
<dbReference type="Proteomes" id="UP001188597">
    <property type="component" value="Unassembled WGS sequence"/>
</dbReference>
<dbReference type="InterPro" id="IPR013103">
    <property type="entry name" value="RVT_2"/>
</dbReference>
<dbReference type="Pfam" id="PF07727">
    <property type="entry name" value="RVT_2"/>
    <property type="match status" value="1"/>
</dbReference>
<organism evidence="2 3">
    <name type="scientific">Escallonia herrerae</name>
    <dbReference type="NCBI Taxonomy" id="1293975"/>
    <lineage>
        <taxon>Eukaryota</taxon>
        <taxon>Viridiplantae</taxon>
        <taxon>Streptophyta</taxon>
        <taxon>Embryophyta</taxon>
        <taxon>Tracheophyta</taxon>
        <taxon>Spermatophyta</taxon>
        <taxon>Magnoliopsida</taxon>
        <taxon>eudicotyledons</taxon>
        <taxon>Gunneridae</taxon>
        <taxon>Pentapetalae</taxon>
        <taxon>asterids</taxon>
        <taxon>campanulids</taxon>
        <taxon>Escalloniales</taxon>
        <taxon>Escalloniaceae</taxon>
        <taxon>Escallonia</taxon>
    </lineage>
</organism>
<reference evidence="2" key="1">
    <citation type="submission" date="2022-12" db="EMBL/GenBank/DDBJ databases">
        <title>Draft genome assemblies for two species of Escallonia (Escalloniales).</title>
        <authorList>
            <person name="Chanderbali A."/>
            <person name="Dervinis C."/>
            <person name="Anghel I."/>
            <person name="Soltis D."/>
            <person name="Soltis P."/>
            <person name="Zapata F."/>
        </authorList>
    </citation>
    <scope>NUCLEOTIDE SEQUENCE</scope>
    <source>
        <strain evidence="2">UCBG64.0493</strain>
        <tissue evidence="2">Leaf</tissue>
    </source>
</reference>
<sequence length="193" mass="22382">MLQQITHDLISSAHQLSSDEHRRHGRVTAEPQQHLLDLPASRDLVELVHSRVDTKVDEKRLDRVAHAAGAPAEQHHWPLAHHSCHPLHLLRKKGKMQMGKGSEGLTQRNKPKIFEEFKEEMAREFEMADIGLMSYYLGIEVKQREDGIFISQEAYAKEILKRYGMVWNMESKYPNMEKETKSIPHFSRVLLEA</sequence>
<accession>A0AA88X5I5</accession>
<evidence type="ECO:0000259" key="1">
    <source>
        <dbReference type="Pfam" id="PF07727"/>
    </source>
</evidence>
<feature type="domain" description="Reverse transcriptase Ty1/copia-type" evidence="1">
    <location>
        <begin position="111"/>
        <end position="174"/>
    </location>
</feature>
<gene>
    <name evidence="2" type="ORF">RJ639_027489</name>
</gene>
<protein>
    <recommendedName>
        <fullName evidence="1">Reverse transcriptase Ty1/copia-type domain-containing protein</fullName>
    </recommendedName>
</protein>
<keyword evidence="3" id="KW-1185">Reference proteome</keyword>
<evidence type="ECO:0000313" key="2">
    <source>
        <dbReference type="EMBL" id="KAK3039004.1"/>
    </source>
</evidence>
<comment type="caution">
    <text evidence="2">The sequence shown here is derived from an EMBL/GenBank/DDBJ whole genome shotgun (WGS) entry which is preliminary data.</text>
</comment>